<accession>A0ABN1P6M8</accession>
<evidence type="ECO:0000313" key="1">
    <source>
        <dbReference type="EMBL" id="GAA0923770.1"/>
    </source>
</evidence>
<comment type="caution">
    <text evidence="1">The sequence shown here is derived from an EMBL/GenBank/DDBJ whole genome shotgun (WGS) entry which is preliminary data.</text>
</comment>
<organism evidence="1 2">
    <name type="scientific">Streptomyces thermoalcalitolerans</name>
    <dbReference type="NCBI Taxonomy" id="65605"/>
    <lineage>
        <taxon>Bacteria</taxon>
        <taxon>Bacillati</taxon>
        <taxon>Actinomycetota</taxon>
        <taxon>Actinomycetes</taxon>
        <taxon>Kitasatosporales</taxon>
        <taxon>Streptomycetaceae</taxon>
        <taxon>Streptomyces</taxon>
    </lineage>
</organism>
<evidence type="ECO:0000313" key="2">
    <source>
        <dbReference type="Proteomes" id="UP001501005"/>
    </source>
</evidence>
<dbReference type="Proteomes" id="UP001501005">
    <property type="component" value="Unassembled WGS sequence"/>
</dbReference>
<sequence>MWSGCTPILDDFCVPLVRRVLDWEIPGVAGEVGIESEGFQLSVLPAGEQGVEVRLGFDKVVAESETVKYTPLGPATLRMEQVRSVELSTPGVSFDPLWKRVLHRDERDEPLLMLWDEEKDILHVEDGGTRLSVHGGVWRWDLTR</sequence>
<proteinExistence type="predicted"/>
<dbReference type="EMBL" id="BAAAHG010000043">
    <property type="protein sequence ID" value="GAA0923770.1"/>
    <property type="molecule type" value="Genomic_DNA"/>
</dbReference>
<dbReference type="RefSeq" id="WP_344052476.1">
    <property type="nucleotide sequence ID" value="NZ_BAAAHG010000043.1"/>
</dbReference>
<name>A0ABN1P6M8_9ACTN</name>
<protein>
    <submittedName>
        <fullName evidence="1">Uncharacterized protein</fullName>
    </submittedName>
</protein>
<gene>
    <name evidence="1" type="ORF">GCM10009549_44190</name>
</gene>
<keyword evidence="2" id="KW-1185">Reference proteome</keyword>
<reference evidence="1 2" key="1">
    <citation type="journal article" date="2019" name="Int. J. Syst. Evol. Microbiol.">
        <title>The Global Catalogue of Microorganisms (GCM) 10K type strain sequencing project: providing services to taxonomists for standard genome sequencing and annotation.</title>
        <authorList>
            <consortium name="The Broad Institute Genomics Platform"/>
            <consortium name="The Broad Institute Genome Sequencing Center for Infectious Disease"/>
            <person name="Wu L."/>
            <person name="Ma J."/>
        </authorList>
    </citation>
    <scope>NUCLEOTIDE SEQUENCE [LARGE SCALE GENOMIC DNA]</scope>
    <source>
        <strain evidence="1 2">JCM 10673</strain>
    </source>
</reference>